<dbReference type="OrthoDB" id="9767361at2"/>
<dbReference type="EMBL" id="BGZJ01000001">
    <property type="protein sequence ID" value="GBO93425.1"/>
    <property type="molecule type" value="Genomic_DNA"/>
</dbReference>
<dbReference type="InterPro" id="IPR014743">
    <property type="entry name" value="Cl-channel_core"/>
</dbReference>
<dbReference type="PANTHER" id="PTHR45711">
    <property type="entry name" value="CHLORIDE CHANNEL PROTEIN"/>
    <property type="match status" value="1"/>
</dbReference>
<keyword evidence="4 8" id="KW-1133">Transmembrane helix</keyword>
<protein>
    <submittedName>
        <fullName evidence="9">Chloride ion channel protein</fullName>
    </submittedName>
</protein>
<keyword evidence="3 8" id="KW-0812">Transmembrane</keyword>
<keyword evidence="2" id="KW-0813">Transport</keyword>
<dbReference type="AlphaFoldDB" id="A0A388SB38"/>
<reference evidence="9 10" key="1">
    <citation type="journal article" date="2018" name="Int. J. Syst. Evol. Microbiol.">
        <title>Mesosutterella multiformis gen. nov., sp. nov., a member of the family Sutterellaceae and Sutterella megalosphaeroides sp. nov., isolated from human faeces.</title>
        <authorList>
            <person name="Sakamoto M."/>
            <person name="Ikeyama N."/>
            <person name="Kunihiro T."/>
            <person name="Iino T."/>
            <person name="Yuki M."/>
            <person name="Ohkuma M."/>
        </authorList>
    </citation>
    <scope>NUCLEOTIDE SEQUENCE [LARGE SCALE GENOMIC DNA]</scope>
    <source>
        <strain evidence="9 10">4NBBH2</strain>
    </source>
</reference>
<dbReference type="Proteomes" id="UP000266091">
    <property type="component" value="Unassembled WGS sequence"/>
</dbReference>
<evidence type="ECO:0000256" key="8">
    <source>
        <dbReference type="SAM" id="Phobius"/>
    </source>
</evidence>
<dbReference type="SUPFAM" id="SSF81340">
    <property type="entry name" value="Clc chloride channel"/>
    <property type="match status" value="1"/>
</dbReference>
<keyword evidence="5" id="KW-0406">Ion transport</keyword>
<proteinExistence type="predicted"/>
<evidence type="ECO:0000256" key="4">
    <source>
        <dbReference type="ARBA" id="ARBA00022989"/>
    </source>
</evidence>
<dbReference type="PRINTS" id="PR00762">
    <property type="entry name" value="CLCHANNEL"/>
</dbReference>
<evidence type="ECO:0000313" key="10">
    <source>
        <dbReference type="Proteomes" id="UP000266091"/>
    </source>
</evidence>
<sequence length="467" mass="50290">MLQRFPRLTGKKRPVNHLSEETRIQIRESQKLGALGQLAFVLQALVIGAISGFVIGIFRMAFTVLNGLGTNWVVEEFQKGAEGFLFIAAALIFCCLLSGFLLKIEPMISGSGIPQVELAQIGKFPPMNWLRVLITKFVGTLTALAAGLSVGREGPCVQMGAAVGVGVGTFFYGKHAQTMHRYLTGGAVSGMTSAFSSPIAGILFAVEDMKVILDRRMLAFLAITAMSAWFMVKHILGLPLVFPFVGLEPLGFLQLWVLLPVCILSGVLGTVYCWILVSITCFEDRLPWPSRWVRLAVPFVMVALLLFYPTVLTGFGPTPTQMEQLRLSIDFLLLLFLVKAFFSCFSFASGIAGGILMPILTAGAILGCLLSSIGQSAGILLSSQSGTIMILCMACFFSAVVRSPLTSAALLTEMTGDWTLLPVTLVASIAGNLIARYMGADPVYESLKARILRQREHAAPAAAAEAH</sequence>
<dbReference type="GO" id="GO:0005886">
    <property type="term" value="C:plasma membrane"/>
    <property type="evidence" value="ECO:0007669"/>
    <property type="project" value="TreeGrafter"/>
</dbReference>
<evidence type="ECO:0000256" key="6">
    <source>
        <dbReference type="ARBA" id="ARBA00023136"/>
    </source>
</evidence>
<feature type="transmembrane region" description="Helical" evidence="8">
    <location>
        <begin position="418"/>
        <end position="438"/>
    </location>
</feature>
<comment type="caution">
    <text evidence="9">The sequence shown here is derived from an EMBL/GenBank/DDBJ whole genome shotgun (WGS) entry which is preliminary data.</text>
</comment>
<organism evidence="9 10">
    <name type="scientific">Mesosutterella multiformis</name>
    <dbReference type="NCBI Taxonomy" id="2259133"/>
    <lineage>
        <taxon>Bacteria</taxon>
        <taxon>Pseudomonadati</taxon>
        <taxon>Pseudomonadota</taxon>
        <taxon>Betaproteobacteria</taxon>
        <taxon>Burkholderiales</taxon>
        <taxon>Sutterellaceae</taxon>
        <taxon>Mesosutterella</taxon>
    </lineage>
</organism>
<keyword evidence="6 8" id="KW-0472">Membrane</keyword>
<evidence type="ECO:0000313" key="9">
    <source>
        <dbReference type="EMBL" id="GBO93425.1"/>
    </source>
</evidence>
<feature type="transmembrane region" description="Helical" evidence="8">
    <location>
        <begin position="256"/>
        <end position="280"/>
    </location>
</feature>
<feature type="transmembrane region" description="Helical" evidence="8">
    <location>
        <begin position="185"/>
        <end position="206"/>
    </location>
</feature>
<feature type="transmembrane region" description="Helical" evidence="8">
    <location>
        <begin position="83"/>
        <end position="102"/>
    </location>
</feature>
<dbReference type="PANTHER" id="PTHR45711:SF6">
    <property type="entry name" value="CHLORIDE CHANNEL PROTEIN"/>
    <property type="match status" value="1"/>
</dbReference>
<keyword evidence="10" id="KW-1185">Reference proteome</keyword>
<feature type="transmembrane region" description="Helical" evidence="8">
    <location>
        <begin position="155"/>
        <end position="173"/>
    </location>
</feature>
<keyword evidence="7" id="KW-0868">Chloride</keyword>
<evidence type="ECO:0000256" key="5">
    <source>
        <dbReference type="ARBA" id="ARBA00023065"/>
    </source>
</evidence>
<comment type="subcellular location">
    <subcellularLocation>
        <location evidence="1">Membrane</location>
        <topology evidence="1">Multi-pass membrane protein</topology>
    </subcellularLocation>
</comment>
<feature type="transmembrane region" description="Helical" evidence="8">
    <location>
        <begin position="387"/>
        <end position="411"/>
    </location>
</feature>
<feature type="transmembrane region" description="Helical" evidence="8">
    <location>
        <begin position="38"/>
        <end position="62"/>
    </location>
</feature>
<feature type="transmembrane region" description="Helical" evidence="8">
    <location>
        <begin position="359"/>
        <end position="381"/>
    </location>
</feature>
<feature type="transmembrane region" description="Helical" evidence="8">
    <location>
        <begin position="292"/>
        <end position="311"/>
    </location>
</feature>
<dbReference type="Gene3D" id="1.10.3080.10">
    <property type="entry name" value="Clc chloride channel"/>
    <property type="match status" value="1"/>
</dbReference>
<evidence type="ECO:0000256" key="1">
    <source>
        <dbReference type="ARBA" id="ARBA00004141"/>
    </source>
</evidence>
<evidence type="ECO:0000256" key="7">
    <source>
        <dbReference type="ARBA" id="ARBA00023214"/>
    </source>
</evidence>
<dbReference type="GO" id="GO:0005247">
    <property type="term" value="F:voltage-gated chloride channel activity"/>
    <property type="evidence" value="ECO:0007669"/>
    <property type="project" value="TreeGrafter"/>
</dbReference>
<feature type="transmembrane region" description="Helical" evidence="8">
    <location>
        <begin position="218"/>
        <end position="236"/>
    </location>
</feature>
<dbReference type="Pfam" id="PF00654">
    <property type="entry name" value="Voltage_CLC"/>
    <property type="match status" value="1"/>
</dbReference>
<name>A0A388SB38_9BURK</name>
<accession>A0A388SB38</accession>
<dbReference type="InterPro" id="IPR001807">
    <property type="entry name" value="ClC"/>
</dbReference>
<feature type="transmembrane region" description="Helical" evidence="8">
    <location>
        <begin position="129"/>
        <end position="148"/>
    </location>
</feature>
<evidence type="ECO:0000256" key="2">
    <source>
        <dbReference type="ARBA" id="ARBA00022448"/>
    </source>
</evidence>
<gene>
    <name evidence="9" type="ORF">MESMUL_07790</name>
</gene>
<evidence type="ECO:0000256" key="3">
    <source>
        <dbReference type="ARBA" id="ARBA00022692"/>
    </source>
</evidence>
<feature type="transmembrane region" description="Helical" evidence="8">
    <location>
        <begin position="331"/>
        <end position="352"/>
    </location>
</feature>